<proteinExistence type="predicted"/>
<dbReference type="Gene3D" id="3.40.50.300">
    <property type="entry name" value="P-loop containing nucleotide triphosphate hydrolases"/>
    <property type="match status" value="1"/>
</dbReference>
<dbReference type="Pfam" id="PF00025">
    <property type="entry name" value="Arf"/>
    <property type="match status" value="2"/>
</dbReference>
<comment type="caution">
    <text evidence="5">The sequence shown here is derived from an EMBL/GenBank/DDBJ whole genome shotgun (WGS) entry which is preliminary data.</text>
</comment>
<dbReference type="EMBL" id="VWRR01000001">
    <property type="protein sequence ID" value="KAF6005185.1"/>
    <property type="molecule type" value="Genomic_DNA"/>
</dbReference>
<dbReference type="GO" id="GO:0046872">
    <property type="term" value="F:metal ion binding"/>
    <property type="evidence" value="ECO:0007669"/>
    <property type="project" value="UniProtKB-KW"/>
</dbReference>
<dbReference type="GO" id="GO:0003924">
    <property type="term" value="F:GTPase activity"/>
    <property type="evidence" value="ECO:0007669"/>
    <property type="project" value="InterPro"/>
</dbReference>
<evidence type="ECO:0000256" key="4">
    <source>
        <dbReference type="PIRSR" id="PIRSR606689-2"/>
    </source>
</evidence>
<dbReference type="GO" id="GO:0006886">
    <property type="term" value="P:intracellular protein transport"/>
    <property type="evidence" value="ECO:0007669"/>
    <property type="project" value="TreeGrafter"/>
</dbReference>
<organism evidence="5 6">
    <name type="scientific">Cyanidiococcus yangmingshanensis</name>
    <dbReference type="NCBI Taxonomy" id="2690220"/>
    <lineage>
        <taxon>Eukaryota</taxon>
        <taxon>Rhodophyta</taxon>
        <taxon>Bangiophyceae</taxon>
        <taxon>Cyanidiales</taxon>
        <taxon>Cyanidiaceae</taxon>
        <taxon>Cyanidiococcus</taxon>
    </lineage>
</organism>
<keyword evidence="2 3" id="KW-0342">GTP-binding</keyword>
<feature type="binding site" evidence="4">
    <location>
        <position position="86"/>
    </location>
    <ligand>
        <name>Mg(2+)</name>
        <dbReference type="ChEBI" id="CHEBI:18420"/>
    </ligand>
</feature>
<evidence type="ECO:0000256" key="1">
    <source>
        <dbReference type="ARBA" id="ARBA00022741"/>
    </source>
</evidence>
<dbReference type="GO" id="GO:0005794">
    <property type="term" value="C:Golgi apparatus"/>
    <property type="evidence" value="ECO:0007669"/>
    <property type="project" value="TreeGrafter"/>
</dbReference>
<evidence type="ECO:0000313" key="5">
    <source>
        <dbReference type="EMBL" id="KAF6005185.1"/>
    </source>
</evidence>
<feature type="binding site" evidence="3">
    <location>
        <position position="112"/>
    </location>
    <ligand>
        <name>GTP</name>
        <dbReference type="ChEBI" id="CHEBI:37565"/>
    </ligand>
</feature>
<dbReference type="InterPro" id="IPR027417">
    <property type="entry name" value="P-loop_NTPase"/>
</dbReference>
<dbReference type="PROSITE" id="PS51417">
    <property type="entry name" value="ARF"/>
    <property type="match status" value="1"/>
</dbReference>
<sequence>MFGLVSSLVGATLSEQDPPYRILFLGLDGAGKTTLIHAIRNELSTDAKSSTTSSRSLSTGQNQTFAFLSDKPKSSAAESSELYAPTVGLECFSVRVSVLGRSETWDLWDLGGDVSLRFLWHRYLHHADAVVWVVDGSDTARQTECIAALDDMGQHLALDRTIVSAETGPVDHGNKFDSSPSKRPLLIAINRLDTAEYSEDAARWADALMTLIEGVTSRSKVGPSALQHIDARTGYGIRGVIGWLAANRPSLSDDRLDSG</sequence>
<feature type="binding site" evidence="3">
    <location>
        <begin position="26"/>
        <end position="33"/>
    </location>
    <ligand>
        <name>GTP</name>
        <dbReference type="ChEBI" id="CHEBI:37565"/>
    </ligand>
</feature>
<keyword evidence="4" id="KW-0479">Metal-binding</keyword>
<evidence type="ECO:0000256" key="2">
    <source>
        <dbReference type="ARBA" id="ARBA00023134"/>
    </source>
</evidence>
<dbReference type="Proteomes" id="UP000530660">
    <property type="component" value="Unassembled WGS sequence"/>
</dbReference>
<dbReference type="GO" id="GO:0034067">
    <property type="term" value="P:protein localization to Golgi apparatus"/>
    <property type="evidence" value="ECO:0007669"/>
    <property type="project" value="TreeGrafter"/>
</dbReference>
<keyword evidence="4" id="KW-0460">Magnesium</keyword>
<evidence type="ECO:0000313" key="6">
    <source>
        <dbReference type="Proteomes" id="UP000530660"/>
    </source>
</evidence>
<reference evidence="5 6" key="1">
    <citation type="journal article" date="2020" name="J. Phycol.">
        <title>Comparative genome analysis reveals Cyanidiococcus gen. nov., a new extremophilic red algal genus sister to Cyanidioschyzon (Cyanidioschyzonaceae, Rhodophyta).</title>
        <authorList>
            <person name="Liu S.-L."/>
            <person name="Chiang Y.-R."/>
            <person name="Yoon H.S."/>
            <person name="Fu H.-Y."/>
        </authorList>
    </citation>
    <scope>NUCLEOTIDE SEQUENCE [LARGE SCALE GENOMIC DNA]</scope>
    <source>
        <strain evidence="5 6">THAL066</strain>
    </source>
</reference>
<accession>A0A7J7IPY6</accession>
<protein>
    <submittedName>
        <fullName evidence="5">ADP-ribosylation factor protein 3</fullName>
    </submittedName>
</protein>
<evidence type="ECO:0000256" key="3">
    <source>
        <dbReference type="PIRSR" id="PIRSR606689-1"/>
    </source>
</evidence>
<dbReference type="AlphaFoldDB" id="A0A7J7IPY6"/>
<dbReference type="InterPro" id="IPR006689">
    <property type="entry name" value="Small_GTPase_ARF/SAR"/>
</dbReference>
<keyword evidence="1 3" id="KW-0547">Nucleotide-binding</keyword>
<gene>
    <name evidence="5" type="primary">ARL3</name>
    <name evidence="5" type="ORF">F1559_002109</name>
</gene>
<dbReference type="SUPFAM" id="SSF52540">
    <property type="entry name" value="P-loop containing nucleoside triphosphate hydrolases"/>
    <property type="match status" value="1"/>
</dbReference>
<keyword evidence="6" id="KW-1185">Reference proteome</keyword>
<dbReference type="GO" id="GO:0043001">
    <property type="term" value="P:Golgi to plasma membrane protein transport"/>
    <property type="evidence" value="ECO:0007669"/>
    <property type="project" value="TreeGrafter"/>
</dbReference>
<dbReference type="OrthoDB" id="14717at2759"/>
<dbReference type="InterPro" id="IPR024156">
    <property type="entry name" value="Small_GTPase_ARF"/>
</dbReference>
<dbReference type="PANTHER" id="PTHR45909:SF1">
    <property type="entry name" value="ADP-RIBOSYLATION FACTOR-RELATED PROTEIN 1"/>
    <property type="match status" value="1"/>
</dbReference>
<dbReference type="PANTHER" id="PTHR45909">
    <property type="entry name" value="ADP-RIBOSYLATION FACTOR-RELATED PROTEIN 1"/>
    <property type="match status" value="1"/>
</dbReference>
<dbReference type="GO" id="GO:0005525">
    <property type="term" value="F:GTP binding"/>
    <property type="evidence" value="ECO:0007669"/>
    <property type="project" value="UniProtKB-KW"/>
</dbReference>
<name>A0A7J7IPY6_9RHOD</name>
<feature type="binding site" evidence="4">
    <location>
        <position position="33"/>
    </location>
    <ligand>
        <name>Mg(2+)</name>
        <dbReference type="ChEBI" id="CHEBI:18420"/>
    </ligand>
</feature>